<proteinExistence type="predicted"/>
<dbReference type="AlphaFoldDB" id="A0A3S8Z641"/>
<gene>
    <name evidence="1" type="ORF">EJO69_00330</name>
</gene>
<organism evidence="1 2">
    <name type="scientific">Flaviflexus salsibiostraticola</name>
    <dbReference type="NCBI Taxonomy" id="1282737"/>
    <lineage>
        <taxon>Bacteria</taxon>
        <taxon>Bacillati</taxon>
        <taxon>Actinomycetota</taxon>
        <taxon>Actinomycetes</taxon>
        <taxon>Actinomycetales</taxon>
        <taxon>Actinomycetaceae</taxon>
        <taxon>Flaviflexus</taxon>
    </lineage>
</organism>
<protein>
    <submittedName>
        <fullName evidence="1">Uncharacterized protein</fullName>
    </submittedName>
</protein>
<reference evidence="1 2" key="1">
    <citation type="submission" date="2018-12" db="EMBL/GenBank/DDBJ databases">
        <title>Complete genome sequence of Flaviflexus salsibiostraticola KCTC 33148.</title>
        <authorList>
            <person name="Bae J.-W."/>
        </authorList>
    </citation>
    <scope>NUCLEOTIDE SEQUENCE [LARGE SCALE GENOMIC DNA]</scope>
    <source>
        <strain evidence="1 2">KCTC 33148</strain>
    </source>
</reference>
<sequence length="143" mass="15684">MLLGRRLAYRPKHRLNDGQFAARKRLVTGQHLIDSCRQVLHRKTRIAGRIGRAVPAVVDILSITRYHCDDESPVVLTLRIVKGGVDDGSSVDSLARTGGLAAPRPCRPRDSGGRKAELTAMTRFFFTILLRVIGSEGLSVLGL</sequence>
<dbReference type="RefSeq" id="WP_126037679.1">
    <property type="nucleotide sequence ID" value="NZ_CP034438.1"/>
</dbReference>
<keyword evidence="2" id="KW-1185">Reference proteome</keyword>
<name>A0A3S8Z641_9ACTO</name>
<dbReference type="KEGG" id="fsl:EJO69_00330"/>
<evidence type="ECO:0000313" key="1">
    <source>
        <dbReference type="EMBL" id="AZN28913.1"/>
    </source>
</evidence>
<dbReference type="EMBL" id="CP034438">
    <property type="protein sequence ID" value="AZN28913.1"/>
    <property type="molecule type" value="Genomic_DNA"/>
</dbReference>
<accession>A0A3S8Z641</accession>
<evidence type="ECO:0000313" key="2">
    <source>
        <dbReference type="Proteomes" id="UP000270021"/>
    </source>
</evidence>
<dbReference type="Proteomes" id="UP000270021">
    <property type="component" value="Chromosome"/>
</dbReference>